<comment type="caution">
    <text evidence="2">The sequence shown here is derived from an EMBL/GenBank/DDBJ whole genome shotgun (WGS) entry which is preliminary data.</text>
</comment>
<evidence type="ECO:0000313" key="2">
    <source>
        <dbReference type="EMBL" id="TGN82194.1"/>
    </source>
</evidence>
<dbReference type="GeneID" id="91531663"/>
<organism evidence="2 3">
    <name type="scientific">Streptomyces griseoluteus</name>
    <dbReference type="NCBI Taxonomy" id="29306"/>
    <lineage>
        <taxon>Bacteria</taxon>
        <taxon>Bacillati</taxon>
        <taxon>Actinomycetota</taxon>
        <taxon>Actinomycetes</taxon>
        <taxon>Kitasatosporales</taxon>
        <taxon>Streptomycetaceae</taxon>
        <taxon>Streptomyces</taxon>
    </lineage>
</organism>
<keyword evidence="3" id="KW-1185">Reference proteome</keyword>
<reference evidence="2 3" key="1">
    <citation type="submission" date="2019-04" db="EMBL/GenBank/DDBJ databases">
        <title>Streptomyces sp. nov. Bv016 isolated from bark of Buahinia variegata.</title>
        <authorList>
            <person name="Kanchanasin P."/>
            <person name="Tanasupawat S."/>
            <person name="Yuki M."/>
            <person name="Kudo T."/>
        </authorList>
    </citation>
    <scope>NUCLEOTIDE SEQUENCE [LARGE SCALE GENOMIC DNA]</scope>
    <source>
        <strain evidence="2 3">JCM 4765</strain>
    </source>
</reference>
<gene>
    <name evidence="2" type="ORF">E5082_17255</name>
</gene>
<evidence type="ECO:0000256" key="1">
    <source>
        <dbReference type="SAM" id="MobiDB-lite"/>
    </source>
</evidence>
<dbReference type="AlphaFoldDB" id="A0A4Z1DHJ1"/>
<protein>
    <submittedName>
        <fullName evidence="2">Uncharacterized protein</fullName>
    </submittedName>
</protein>
<accession>A0A4Z1DHJ1</accession>
<feature type="region of interest" description="Disordered" evidence="1">
    <location>
        <begin position="72"/>
        <end position="95"/>
    </location>
</feature>
<dbReference type="Proteomes" id="UP000298513">
    <property type="component" value="Unassembled WGS sequence"/>
</dbReference>
<sequence length="95" mass="9772">MDGRIVRWGAGVGFGVVWWWAVLRLTLGDGAGVLEGSVVLGGWGLGVLPVHCVAKDRAEGAVRTGRWREAWRSTGEGSDAEAGAAVTHSGESGAG</sequence>
<name>A0A4Z1DHJ1_STRGP</name>
<evidence type="ECO:0000313" key="3">
    <source>
        <dbReference type="Proteomes" id="UP000298513"/>
    </source>
</evidence>
<dbReference type="RefSeq" id="WP_135792156.1">
    <property type="nucleotide sequence ID" value="NZ_BNBQ01000005.1"/>
</dbReference>
<proteinExistence type="predicted"/>
<dbReference type="EMBL" id="SRRU01000006">
    <property type="protein sequence ID" value="TGN82194.1"/>
    <property type="molecule type" value="Genomic_DNA"/>
</dbReference>